<dbReference type="PANTHER" id="PTHR38831:SF1">
    <property type="entry name" value="TYPE II SECRETION SYSTEM PROTEIN K-RELATED"/>
    <property type="match status" value="1"/>
</dbReference>
<evidence type="ECO:0000256" key="4">
    <source>
        <dbReference type="ARBA" id="ARBA00022475"/>
    </source>
</evidence>
<evidence type="ECO:0000256" key="3">
    <source>
        <dbReference type="ARBA" id="ARBA00022448"/>
    </source>
</evidence>
<evidence type="ECO:0000256" key="8">
    <source>
        <dbReference type="ARBA" id="ARBA00022989"/>
    </source>
</evidence>
<keyword evidence="9" id="KW-0472">Membrane</keyword>
<organism evidence="11">
    <name type="scientific">hydrothermal vent metagenome</name>
    <dbReference type="NCBI Taxonomy" id="652676"/>
    <lineage>
        <taxon>unclassified sequences</taxon>
        <taxon>metagenomes</taxon>
        <taxon>ecological metagenomes</taxon>
    </lineage>
</organism>
<comment type="subcellular location">
    <subcellularLocation>
        <location evidence="1">Cell inner membrane</location>
    </subcellularLocation>
</comment>
<evidence type="ECO:0000313" key="11">
    <source>
        <dbReference type="EMBL" id="VAW61393.1"/>
    </source>
</evidence>
<gene>
    <name evidence="11" type="ORF">MNBD_GAMMA08-1721</name>
</gene>
<dbReference type="InterPro" id="IPR045584">
    <property type="entry name" value="Pilin-like"/>
</dbReference>
<protein>
    <recommendedName>
        <fullName evidence="10">T2SS protein K first SAM-like domain-containing protein</fullName>
    </recommendedName>
</protein>
<dbReference type="EMBL" id="UOFH01000182">
    <property type="protein sequence ID" value="VAW61393.1"/>
    <property type="molecule type" value="Genomic_DNA"/>
</dbReference>
<evidence type="ECO:0000256" key="7">
    <source>
        <dbReference type="ARBA" id="ARBA00022927"/>
    </source>
</evidence>
<dbReference type="SUPFAM" id="SSF158544">
    <property type="entry name" value="GspK insert domain-like"/>
    <property type="match status" value="1"/>
</dbReference>
<dbReference type="NCBIfam" id="NF037980">
    <property type="entry name" value="T2SS_GspK"/>
    <property type="match status" value="1"/>
</dbReference>
<dbReference type="GO" id="GO:0005886">
    <property type="term" value="C:plasma membrane"/>
    <property type="evidence" value="ECO:0007669"/>
    <property type="project" value="UniProtKB-SubCell"/>
</dbReference>
<evidence type="ECO:0000259" key="10">
    <source>
        <dbReference type="Pfam" id="PF21687"/>
    </source>
</evidence>
<dbReference type="SUPFAM" id="SSF54523">
    <property type="entry name" value="Pili subunits"/>
    <property type="match status" value="1"/>
</dbReference>
<reference evidence="11" key="1">
    <citation type="submission" date="2018-06" db="EMBL/GenBank/DDBJ databases">
        <authorList>
            <person name="Zhirakovskaya E."/>
        </authorList>
    </citation>
    <scope>NUCLEOTIDE SEQUENCE</scope>
</reference>
<keyword evidence="6" id="KW-0812">Transmembrane</keyword>
<dbReference type="PANTHER" id="PTHR38831">
    <property type="entry name" value="TYPE II SECRETION SYSTEM PROTEIN K"/>
    <property type="match status" value="1"/>
</dbReference>
<dbReference type="PIRSF" id="PIRSF002786">
    <property type="entry name" value="XcpX"/>
    <property type="match status" value="1"/>
</dbReference>
<proteinExistence type="inferred from homology"/>
<keyword evidence="8" id="KW-1133">Transmembrane helix</keyword>
<keyword evidence="5" id="KW-0997">Cell inner membrane</keyword>
<evidence type="ECO:0000256" key="5">
    <source>
        <dbReference type="ARBA" id="ARBA00022519"/>
    </source>
</evidence>
<dbReference type="Pfam" id="PF21687">
    <property type="entry name" value="T2SSK_1st"/>
    <property type="match status" value="1"/>
</dbReference>
<evidence type="ECO:0000256" key="6">
    <source>
        <dbReference type="ARBA" id="ARBA00022692"/>
    </source>
</evidence>
<name>A0A3B0XAH8_9ZZZZ</name>
<evidence type="ECO:0000256" key="1">
    <source>
        <dbReference type="ARBA" id="ARBA00004533"/>
    </source>
</evidence>
<dbReference type="Gene3D" id="1.10.40.60">
    <property type="entry name" value="EpsJ-like"/>
    <property type="match status" value="2"/>
</dbReference>
<accession>A0A3B0XAH8</accession>
<dbReference type="GO" id="GO:0009306">
    <property type="term" value="P:protein secretion"/>
    <property type="evidence" value="ECO:0007669"/>
    <property type="project" value="InterPro"/>
</dbReference>
<dbReference type="AlphaFoldDB" id="A0A3B0XAH8"/>
<sequence length="324" mass="35567">MKPKQAQHGVALITALLVVSLATVLAVSLVDHLYYDIRRTENIMRQDQSQLYNSNAVSFGMVMIQQDRSANNEFDSKADIQLFNDQAAIFPVEGGTVSAFLTDLQSCFNVNNLSKENPQWAKARAQYVRLLTNLGIDTNLQATLADSLIDWIDVDDIYEPQGAEFDYYIGLLPNPYRTSNTLIVSISELALIKGYTAKVIDTIKTQVCALPVSNSSINVNIASAEMLDSIEGLAGFGQQIVQARDGDPKDTNDDAPFTAIDDFNSTAKRLGVKTTAVGVQVFSEYFLLTTRTQLGAGDVKLFSIIYRDNSNAETKLIRQTSGAL</sequence>
<evidence type="ECO:0000256" key="9">
    <source>
        <dbReference type="ARBA" id="ARBA00023136"/>
    </source>
</evidence>
<keyword evidence="7" id="KW-0653">Protein transport</keyword>
<dbReference type="InterPro" id="IPR005628">
    <property type="entry name" value="GspK"/>
</dbReference>
<dbReference type="InterPro" id="IPR049031">
    <property type="entry name" value="T2SSK_SAM-like_1st"/>
</dbReference>
<evidence type="ECO:0000256" key="2">
    <source>
        <dbReference type="ARBA" id="ARBA00007246"/>
    </source>
</evidence>
<dbReference type="Gene3D" id="3.30.1300.30">
    <property type="entry name" value="GSPII I/J protein-like"/>
    <property type="match status" value="1"/>
</dbReference>
<keyword evidence="3" id="KW-0813">Transport</keyword>
<feature type="domain" description="T2SS protein K first SAM-like" evidence="10">
    <location>
        <begin position="106"/>
        <end position="211"/>
    </location>
</feature>
<keyword evidence="4" id="KW-1003">Cell membrane</keyword>
<dbReference type="InterPro" id="IPR038072">
    <property type="entry name" value="GspK_central_sf"/>
</dbReference>
<comment type="similarity">
    <text evidence="2">Belongs to the GSP K family.</text>
</comment>